<accession>A0A9D1VP44</accession>
<reference evidence="1" key="2">
    <citation type="submission" date="2021-04" db="EMBL/GenBank/DDBJ databases">
        <authorList>
            <person name="Gilroy R."/>
        </authorList>
    </citation>
    <scope>NUCLEOTIDE SEQUENCE</scope>
    <source>
        <strain evidence="1">ChiHjej12B11-1927</strain>
    </source>
</reference>
<organism evidence="1 2">
    <name type="scientific">Candidatus Blautia pullistercoris</name>
    <dbReference type="NCBI Taxonomy" id="2838499"/>
    <lineage>
        <taxon>Bacteria</taxon>
        <taxon>Bacillati</taxon>
        <taxon>Bacillota</taxon>
        <taxon>Clostridia</taxon>
        <taxon>Lachnospirales</taxon>
        <taxon>Lachnospiraceae</taxon>
        <taxon>Blautia</taxon>
    </lineage>
</organism>
<evidence type="ECO:0000313" key="1">
    <source>
        <dbReference type="EMBL" id="HIX38880.1"/>
    </source>
</evidence>
<gene>
    <name evidence="1" type="ORF">H9738_13605</name>
</gene>
<dbReference type="AlphaFoldDB" id="A0A9D1VP44"/>
<dbReference type="Proteomes" id="UP000824230">
    <property type="component" value="Unassembled WGS sequence"/>
</dbReference>
<name>A0A9D1VP44_9FIRM</name>
<dbReference type="EMBL" id="DXFG01000312">
    <property type="protein sequence ID" value="HIX38880.1"/>
    <property type="molecule type" value="Genomic_DNA"/>
</dbReference>
<reference evidence="1" key="1">
    <citation type="journal article" date="2021" name="PeerJ">
        <title>Extensive microbial diversity within the chicken gut microbiome revealed by metagenomics and culture.</title>
        <authorList>
            <person name="Gilroy R."/>
            <person name="Ravi A."/>
            <person name="Getino M."/>
            <person name="Pursley I."/>
            <person name="Horton D.L."/>
            <person name="Alikhan N.F."/>
            <person name="Baker D."/>
            <person name="Gharbi K."/>
            <person name="Hall N."/>
            <person name="Watson M."/>
            <person name="Adriaenssens E.M."/>
            <person name="Foster-Nyarko E."/>
            <person name="Jarju S."/>
            <person name="Secka A."/>
            <person name="Antonio M."/>
            <person name="Oren A."/>
            <person name="Chaudhuri R.R."/>
            <person name="La Ragione R."/>
            <person name="Hildebrand F."/>
            <person name="Pallen M.J."/>
        </authorList>
    </citation>
    <scope>NUCLEOTIDE SEQUENCE</scope>
    <source>
        <strain evidence="1">ChiHjej12B11-1927</strain>
    </source>
</reference>
<proteinExistence type="predicted"/>
<sequence length="410" mass="47461">MQFSGSGSKDSLSSLYVLKHKDLDVAMVQIDNMTGSIEYILDIYIPEELPLGCDANGGGVKEWWKARAIPESRKGIRQVLNSLNEKTSQSLMLSAYGLSLTDHYWLQPVDREYYWKDLNFYENDFSDELGKLLTDSGELDLDFPVSKFSPSSSVNGEMRKKWVILDGARYLLKVSQEHYGQQAVNEAIAGKLHELTGWKNYIPYRIDKAVIEGKNYPCSLSPLFTSQELEFVPAYQIIRNHKVPNNVSVYEALIRQAGFYGMREEEVRNYLEYTILTDFLLTNTDRHFNNFGFLYDEKQHRLVSMAPIFDTGNALFYNEEAIPSKENLLNIEVNSFSKKETEMLRYVKNSRILDLPSLESLPKEAEMLLKKYTDMPGTRAEKIGKTIGEKMEYLHLFQQGSKIWRRKKYW</sequence>
<dbReference type="Gene3D" id="1.10.1070.20">
    <property type="match status" value="1"/>
</dbReference>
<evidence type="ECO:0000313" key="2">
    <source>
        <dbReference type="Proteomes" id="UP000824230"/>
    </source>
</evidence>
<evidence type="ECO:0008006" key="3">
    <source>
        <dbReference type="Google" id="ProtNLM"/>
    </source>
</evidence>
<protein>
    <recommendedName>
        <fullName evidence="3">HipA-like C-terminal domain-containing protein</fullName>
    </recommendedName>
</protein>
<comment type="caution">
    <text evidence="1">The sequence shown here is derived from an EMBL/GenBank/DDBJ whole genome shotgun (WGS) entry which is preliminary data.</text>
</comment>